<evidence type="ECO:0000256" key="1">
    <source>
        <dbReference type="SAM" id="MobiDB-lite"/>
    </source>
</evidence>
<feature type="non-terminal residue" evidence="2">
    <location>
        <position position="87"/>
    </location>
</feature>
<keyword evidence="3" id="KW-1185">Reference proteome</keyword>
<organism evidence="2 3">
    <name type="scientific">Cirrhinus mrigala</name>
    <name type="common">Mrigala</name>
    <dbReference type="NCBI Taxonomy" id="683832"/>
    <lineage>
        <taxon>Eukaryota</taxon>
        <taxon>Metazoa</taxon>
        <taxon>Chordata</taxon>
        <taxon>Craniata</taxon>
        <taxon>Vertebrata</taxon>
        <taxon>Euteleostomi</taxon>
        <taxon>Actinopterygii</taxon>
        <taxon>Neopterygii</taxon>
        <taxon>Teleostei</taxon>
        <taxon>Ostariophysi</taxon>
        <taxon>Cypriniformes</taxon>
        <taxon>Cyprinidae</taxon>
        <taxon>Labeoninae</taxon>
        <taxon>Labeonini</taxon>
        <taxon>Cirrhinus</taxon>
    </lineage>
</organism>
<evidence type="ECO:0000313" key="3">
    <source>
        <dbReference type="Proteomes" id="UP001529510"/>
    </source>
</evidence>
<dbReference type="Proteomes" id="UP001529510">
    <property type="component" value="Unassembled WGS sequence"/>
</dbReference>
<proteinExistence type="predicted"/>
<accession>A0ABD0QG37</accession>
<gene>
    <name evidence="2" type="ORF">M9458_020506</name>
</gene>
<comment type="caution">
    <text evidence="2">The sequence shown here is derived from an EMBL/GenBank/DDBJ whole genome shotgun (WGS) entry which is preliminary data.</text>
</comment>
<dbReference type="EMBL" id="JAMKFB020000009">
    <property type="protein sequence ID" value="KAL0184810.1"/>
    <property type="molecule type" value="Genomic_DNA"/>
</dbReference>
<feature type="non-terminal residue" evidence="2">
    <location>
        <position position="1"/>
    </location>
</feature>
<dbReference type="AlphaFoldDB" id="A0ABD0QG37"/>
<feature type="region of interest" description="Disordered" evidence="1">
    <location>
        <begin position="16"/>
        <end position="87"/>
    </location>
</feature>
<feature type="compositionally biased region" description="Basic residues" evidence="1">
    <location>
        <begin position="19"/>
        <end position="38"/>
    </location>
</feature>
<feature type="compositionally biased region" description="Low complexity" evidence="1">
    <location>
        <begin position="39"/>
        <end position="49"/>
    </location>
</feature>
<feature type="compositionally biased region" description="Low complexity" evidence="1">
    <location>
        <begin position="67"/>
        <end position="87"/>
    </location>
</feature>
<name>A0ABD0QG37_CIRMR</name>
<evidence type="ECO:0000313" key="2">
    <source>
        <dbReference type="EMBL" id="KAL0184810.1"/>
    </source>
</evidence>
<reference evidence="2 3" key="1">
    <citation type="submission" date="2024-05" db="EMBL/GenBank/DDBJ databases">
        <title>Genome sequencing and assembly of Indian major carp, Cirrhinus mrigala (Hamilton, 1822).</title>
        <authorList>
            <person name="Mohindra V."/>
            <person name="Chowdhury L.M."/>
            <person name="Lal K."/>
            <person name="Jena J.K."/>
        </authorList>
    </citation>
    <scope>NUCLEOTIDE SEQUENCE [LARGE SCALE GENOMIC DNA]</scope>
    <source>
        <strain evidence="2">CM1030</strain>
        <tissue evidence="2">Blood</tissue>
    </source>
</reference>
<protein>
    <submittedName>
        <fullName evidence="2">Uncharacterized protein</fullName>
    </submittedName>
</protein>
<sequence>YEDPFEPYPADRKWTAVLRRPRLRGGKGTHSNKRRRSSSTRSAKSATSSCTPPRRPRVKQLNNGELPAASVSSAPASLHSLSSGGSQ</sequence>